<sequence length="186" mass="20240">MKKIAVLVGSNRKESINLKFAKALEKLAGERLQFEYADLVSLPMYNDDEVPNYPASAQALKDLIEGADGVLLLTPEFNRSIPPLLKNAIDWASRPWGKNSWVGKPAAVVGASPGVIGAAAAQAHLRSIMVVLGTVLMGRPEVYLQVKPGLFDENFDITDPDTRKFLGDFVDSFVAWVEADARRSAA</sequence>
<protein>
    <submittedName>
        <fullName evidence="2">Chromate reductase</fullName>
    </submittedName>
</protein>
<dbReference type="GO" id="GO:0005829">
    <property type="term" value="C:cytosol"/>
    <property type="evidence" value="ECO:0007669"/>
    <property type="project" value="TreeGrafter"/>
</dbReference>
<dbReference type="STRING" id="721133.SAMN05216176_10179"/>
<evidence type="ECO:0000313" key="3">
    <source>
        <dbReference type="Proteomes" id="UP000007374"/>
    </source>
</evidence>
<feature type="domain" description="NADPH-dependent FMN reductase-like" evidence="1">
    <location>
        <begin position="3"/>
        <end position="144"/>
    </location>
</feature>
<dbReference type="PANTHER" id="PTHR30543">
    <property type="entry name" value="CHROMATE REDUCTASE"/>
    <property type="match status" value="1"/>
</dbReference>
<reference evidence="2 3" key="1">
    <citation type="journal article" date="2012" name="J. Bacteriol.">
        <title>Genome Sequence of Nitratireductor indicus Type Strain C115.</title>
        <authorList>
            <person name="Lai Q."/>
            <person name="Li G."/>
            <person name="Yu Z."/>
            <person name="Shao Z."/>
        </authorList>
    </citation>
    <scope>NUCLEOTIDE SEQUENCE [LARGE SCALE GENOMIC DNA]</scope>
    <source>
        <strain evidence="2 3">C115</strain>
    </source>
</reference>
<evidence type="ECO:0000313" key="2">
    <source>
        <dbReference type="EMBL" id="EKF43585.1"/>
    </source>
</evidence>
<dbReference type="eggNOG" id="COG0431">
    <property type="taxonomic scope" value="Bacteria"/>
</dbReference>
<dbReference type="Gene3D" id="3.40.50.360">
    <property type="match status" value="1"/>
</dbReference>
<name>K2NWB8_9HYPH</name>
<dbReference type="AlphaFoldDB" id="K2NWB8"/>
<keyword evidence="3" id="KW-1185">Reference proteome</keyword>
<dbReference type="SUPFAM" id="SSF52218">
    <property type="entry name" value="Flavoproteins"/>
    <property type="match status" value="1"/>
</dbReference>
<organism evidence="2 3">
    <name type="scientific">Nitratireductor indicus C115</name>
    <dbReference type="NCBI Taxonomy" id="1231190"/>
    <lineage>
        <taxon>Bacteria</taxon>
        <taxon>Pseudomonadati</taxon>
        <taxon>Pseudomonadota</taxon>
        <taxon>Alphaproteobacteria</taxon>
        <taxon>Hyphomicrobiales</taxon>
        <taxon>Phyllobacteriaceae</taxon>
        <taxon>Nitratireductor</taxon>
    </lineage>
</organism>
<dbReference type="RefSeq" id="WP_009449787.1">
    <property type="nucleotide sequence ID" value="NZ_AMSI01000003.1"/>
</dbReference>
<dbReference type="Pfam" id="PF03358">
    <property type="entry name" value="FMN_red"/>
    <property type="match status" value="1"/>
</dbReference>
<dbReference type="GO" id="GO:0010181">
    <property type="term" value="F:FMN binding"/>
    <property type="evidence" value="ECO:0007669"/>
    <property type="project" value="TreeGrafter"/>
</dbReference>
<dbReference type="Proteomes" id="UP000007374">
    <property type="component" value="Unassembled WGS sequence"/>
</dbReference>
<dbReference type="PATRIC" id="fig|1231190.3.peg.1290"/>
<gene>
    <name evidence="2" type="ORF">NA8A_06118</name>
</gene>
<dbReference type="InterPro" id="IPR005025">
    <property type="entry name" value="FMN_Rdtase-like_dom"/>
</dbReference>
<accession>K2NWB8</accession>
<proteinExistence type="predicted"/>
<dbReference type="OrthoDB" id="9812295at2"/>
<evidence type="ECO:0000259" key="1">
    <source>
        <dbReference type="Pfam" id="PF03358"/>
    </source>
</evidence>
<dbReference type="PANTHER" id="PTHR30543:SF21">
    <property type="entry name" value="NAD(P)H-DEPENDENT FMN REDUCTASE LOT6"/>
    <property type="match status" value="1"/>
</dbReference>
<dbReference type="InterPro" id="IPR029039">
    <property type="entry name" value="Flavoprotein-like_sf"/>
</dbReference>
<comment type="caution">
    <text evidence="2">The sequence shown here is derived from an EMBL/GenBank/DDBJ whole genome shotgun (WGS) entry which is preliminary data.</text>
</comment>
<dbReference type="GO" id="GO:0016491">
    <property type="term" value="F:oxidoreductase activity"/>
    <property type="evidence" value="ECO:0007669"/>
    <property type="project" value="InterPro"/>
</dbReference>
<dbReference type="InterPro" id="IPR050712">
    <property type="entry name" value="NAD(P)H-dep_reductase"/>
</dbReference>
<dbReference type="EMBL" id="AMSI01000003">
    <property type="protein sequence ID" value="EKF43585.1"/>
    <property type="molecule type" value="Genomic_DNA"/>
</dbReference>